<keyword evidence="4" id="KW-1185">Reference proteome</keyword>
<feature type="chain" id="PRO_5019545014" evidence="1">
    <location>
        <begin position="24"/>
        <end position="1357"/>
    </location>
</feature>
<dbReference type="PANTHER" id="PTHR46534">
    <property type="entry name" value="IGGFC_BINDING DOMAIN-CONTAINING PROTEIN"/>
    <property type="match status" value="1"/>
</dbReference>
<dbReference type="RefSeq" id="WP_113646030.1">
    <property type="nucleotide sequence ID" value="NZ_SAYW01000001.1"/>
</dbReference>
<dbReference type="PANTHER" id="PTHR46534:SF1">
    <property type="entry name" value="IGGFC-BINDING PROTEIN N-TERMINAL DOMAIN-CONTAINING PROTEIN"/>
    <property type="match status" value="1"/>
</dbReference>
<dbReference type="InterPro" id="IPR013783">
    <property type="entry name" value="Ig-like_fold"/>
</dbReference>
<feature type="domain" description="PKD" evidence="2">
    <location>
        <begin position="746"/>
        <end position="807"/>
    </location>
</feature>
<dbReference type="Pfam" id="PF18911">
    <property type="entry name" value="PKD_4"/>
    <property type="match status" value="4"/>
</dbReference>
<keyword evidence="1" id="KW-0732">Signal</keyword>
<dbReference type="Pfam" id="PF17517">
    <property type="entry name" value="IgGFc_binding"/>
    <property type="match status" value="1"/>
</dbReference>
<comment type="caution">
    <text evidence="3">The sequence shown here is derived from an EMBL/GenBank/DDBJ whole genome shotgun (WGS) entry which is preliminary data.</text>
</comment>
<dbReference type="CDD" id="cd00146">
    <property type="entry name" value="PKD"/>
    <property type="match status" value="4"/>
</dbReference>
<dbReference type="SMART" id="SM00089">
    <property type="entry name" value="PKD"/>
    <property type="match status" value="5"/>
</dbReference>
<feature type="domain" description="PKD" evidence="2">
    <location>
        <begin position="584"/>
        <end position="621"/>
    </location>
</feature>
<dbReference type="SUPFAM" id="SSF49299">
    <property type="entry name" value="PKD domain"/>
    <property type="match status" value="4"/>
</dbReference>
<dbReference type="PROSITE" id="PS50093">
    <property type="entry name" value="PKD"/>
    <property type="match status" value="4"/>
</dbReference>
<feature type="signal peptide" evidence="1">
    <location>
        <begin position="1"/>
        <end position="23"/>
    </location>
</feature>
<dbReference type="Proteomes" id="UP000284120">
    <property type="component" value="Unassembled WGS sequence"/>
</dbReference>
<organism evidence="3 4">
    <name type="scientific">Pedobacter chitinilyticus</name>
    <dbReference type="NCBI Taxonomy" id="2233776"/>
    <lineage>
        <taxon>Bacteria</taxon>
        <taxon>Pseudomonadati</taxon>
        <taxon>Bacteroidota</taxon>
        <taxon>Sphingobacteriia</taxon>
        <taxon>Sphingobacteriales</taxon>
        <taxon>Sphingobacteriaceae</taxon>
        <taxon>Pedobacter</taxon>
    </lineage>
</organism>
<gene>
    <name evidence="3" type="ORF">DPV69_04175</name>
</gene>
<feature type="domain" description="PKD" evidence="2">
    <location>
        <begin position="943"/>
        <end position="1004"/>
    </location>
</feature>
<dbReference type="EMBL" id="SAYW01000001">
    <property type="protein sequence ID" value="RWU10542.1"/>
    <property type="molecule type" value="Genomic_DNA"/>
</dbReference>
<name>A0A443Z207_9SPHI</name>
<evidence type="ECO:0000259" key="2">
    <source>
        <dbReference type="PROSITE" id="PS50093"/>
    </source>
</evidence>
<dbReference type="InterPro" id="IPR026341">
    <property type="entry name" value="T9SS_type_B"/>
</dbReference>
<dbReference type="InterPro" id="IPR000601">
    <property type="entry name" value="PKD_dom"/>
</dbReference>
<sequence length="1357" mass="148429">MKPICSFCLLIMLYFGLAEKLRAQNISNEGTDFWAVFPTHDPSGNQLANMNIFITSKRTSEVTVSCGAYTETKAIPANTVVVFAVPRADSYIETADANKNLTNRGIHIKVTAGQPAVAVYGHVYAGARSAASLIIPFEALGQKYYSMNYRQDANGRNFLVLVAAEDNTTLRLTEKNGTIRTITLAKAGDVYEYLGPASTDLTGVYVEVDETTSQCKRFAAFSGSTSLNIQCTNSRDPLLQQLYTTNSWGKTYAVAPFINRRCIVRVLAQENNTKINIDGSVVTLNKGEFYETGLLTEGTIITADKLISVAQYSLTQNCSSITGGNLIGDPDMILLNPVEFSITKITLFSSDQQAIQQKYINVVIKTDSRASFKVNGAVPANGTWKLFPTNSAYSYIQIQVYNQSLTLSADEGFNAIAYGFGNAESYGYSAGTSLAANQYLTVISKTSHEEHSNACIGESADFKITMPYLLTRLVWQFDDGTPIYDDVSPSPTMRTVNGETLYDYIAPVNKSYATAGQKVIKATGYFAVNSNSCFGSSADFEFLFNVDPEPTANFTTSAQSCLGNEVAFTDASNSNVTDRAIKKWMWDFGDGSPVSTEQNPKHTFANPGVFTVKLIVSTENGCSSDVFSKDIRVLALPVAKFIAKPTALCEQQVITFENQSTSSDGQLVKWLWDFGDNKTSTDENPVHTYDVAGQYEVKLTVTSEFGCESIVLQRINVNTLPIVDFDLPDFCLADGSAIFTNKATITSNEQLTYLWDFGDANATPARPNTSTLRNGSHVYTSTGLYEVTLTVKSASGCAVTVRKQFRVNGSVPKAAFEVENQNTLCSNSPVVFKDKATVDFGEITKIEWFFDYANKTTPDEVDENPNLRTDAAKLYNFKYPTFIGEPSRSYVVKMRAYSGGACVSEETKNIILYPDALVDFDLQTACLVDGQANFDNLSSYIVPNASLTYLWNFGDQNANAQNPNTSTSLSPSHKYTSVGKYTVSLTVKTPFGCSKTITKEINVEGAVPHADFEIKDANKLCSQTPVVFEDKTTLAFGNITRVDWYYDFANHPSQLESDFSPGSSLNPKSYTHQYPVFSAPFSKSYVVKMVAYSGNTCVSTVEKTITLNAFPEIEFNQSMEICLEAPSVQLLATEKNGLPGTGTFSGEGVNASGLFSPARAGAGVHQITYTYEVTNGCKAQKTQSITVNETPTVDAGEDKKVLEGGMATLSATAFGFGKNLTYKWIPATGLDRDDVLNPVVHPTEDMLYRLIVTSEKGCVQTDEVFVKLLKNLEVPSAITPNGDAINDEWNLKYIDSYPAATVEIFDRAGQNVFRSKGYTKPFDGTYNHNPLPVGVYYYIINLAVGKKPITGTLTIIR</sequence>
<dbReference type="OrthoDB" id="7794186at2"/>
<feature type="domain" description="PKD" evidence="2">
    <location>
        <begin position="637"/>
        <end position="706"/>
    </location>
</feature>
<proteinExistence type="predicted"/>
<reference evidence="3 4" key="1">
    <citation type="submission" date="2018-06" db="EMBL/GenBank/DDBJ databases">
        <title>Pedobacter endophyticus sp. nov., an endophytic bacterium isolated from a leaf of Triticum aestivum.</title>
        <authorList>
            <person name="Zhang L."/>
        </authorList>
    </citation>
    <scope>NUCLEOTIDE SEQUENCE [LARGE SCALE GENOMIC DNA]</scope>
    <source>
        <strain evidence="3 4">CM134L-2</strain>
    </source>
</reference>
<dbReference type="InterPro" id="IPR035234">
    <property type="entry name" value="IgGFc-bd_N"/>
</dbReference>
<dbReference type="NCBIfam" id="TIGR04131">
    <property type="entry name" value="Bac_Flav_CTERM"/>
    <property type="match status" value="1"/>
</dbReference>
<dbReference type="InterPro" id="IPR035986">
    <property type="entry name" value="PKD_dom_sf"/>
</dbReference>
<dbReference type="InterPro" id="IPR022409">
    <property type="entry name" value="PKD/Chitinase_dom"/>
</dbReference>
<evidence type="ECO:0000313" key="3">
    <source>
        <dbReference type="EMBL" id="RWU10542.1"/>
    </source>
</evidence>
<evidence type="ECO:0000313" key="4">
    <source>
        <dbReference type="Proteomes" id="UP000284120"/>
    </source>
</evidence>
<evidence type="ECO:0000256" key="1">
    <source>
        <dbReference type="SAM" id="SignalP"/>
    </source>
</evidence>
<accession>A0A443Z207</accession>
<dbReference type="Pfam" id="PF13585">
    <property type="entry name" value="CHU_C"/>
    <property type="match status" value="1"/>
</dbReference>
<dbReference type="Gene3D" id="2.60.40.10">
    <property type="entry name" value="Immunoglobulins"/>
    <property type="match status" value="5"/>
</dbReference>
<protein>
    <submittedName>
        <fullName evidence="3">PKD domain-containing protein</fullName>
    </submittedName>
</protein>